<feature type="transmembrane region" description="Helical" evidence="1">
    <location>
        <begin position="159"/>
        <end position="180"/>
    </location>
</feature>
<dbReference type="Proteomes" id="UP000076420">
    <property type="component" value="Unassembled WGS sequence"/>
</dbReference>
<reference evidence="2" key="1">
    <citation type="submission" date="2020-05" db="UniProtKB">
        <authorList>
            <consortium name="EnsemblMetazoa"/>
        </authorList>
    </citation>
    <scope>IDENTIFICATION</scope>
    <source>
        <strain evidence="2">BB02</strain>
    </source>
</reference>
<dbReference type="RefSeq" id="XP_013072171.2">
    <property type="nucleotide sequence ID" value="XM_013216717.2"/>
</dbReference>
<organism evidence="2 3">
    <name type="scientific">Biomphalaria glabrata</name>
    <name type="common">Bloodfluke planorb</name>
    <name type="synonym">Freshwater snail</name>
    <dbReference type="NCBI Taxonomy" id="6526"/>
    <lineage>
        <taxon>Eukaryota</taxon>
        <taxon>Metazoa</taxon>
        <taxon>Spiralia</taxon>
        <taxon>Lophotrochozoa</taxon>
        <taxon>Mollusca</taxon>
        <taxon>Gastropoda</taxon>
        <taxon>Heterobranchia</taxon>
        <taxon>Euthyneura</taxon>
        <taxon>Panpulmonata</taxon>
        <taxon>Hygrophila</taxon>
        <taxon>Lymnaeoidea</taxon>
        <taxon>Planorbidae</taxon>
        <taxon>Biomphalaria</taxon>
    </lineage>
</organism>
<feature type="transmembrane region" description="Helical" evidence="1">
    <location>
        <begin position="41"/>
        <end position="64"/>
    </location>
</feature>
<dbReference type="VEuPathDB" id="VectorBase:BGLAX_047179"/>
<keyword evidence="1" id="KW-1133">Transmembrane helix</keyword>
<feature type="transmembrane region" description="Helical" evidence="1">
    <location>
        <begin position="116"/>
        <end position="139"/>
    </location>
</feature>
<name>A0A2C9KWZ9_BIOGL</name>
<dbReference type="KEGG" id="bgt:106059162"/>
<gene>
    <name evidence="2" type="primary">106059162</name>
</gene>
<keyword evidence="1" id="KW-0812">Transmembrane</keyword>
<dbReference type="EnsemblMetazoa" id="BGLB024524-RB">
    <property type="protein sequence ID" value="BGLB024524-PB"/>
    <property type="gene ID" value="BGLB024524"/>
</dbReference>
<evidence type="ECO:0000313" key="3">
    <source>
        <dbReference type="Proteomes" id="UP000076420"/>
    </source>
</evidence>
<proteinExistence type="predicted"/>
<feature type="transmembrane region" description="Helical" evidence="1">
    <location>
        <begin position="84"/>
        <end position="104"/>
    </location>
</feature>
<dbReference type="AlphaFoldDB" id="A0A2C9KWZ9"/>
<keyword evidence="1" id="KW-0472">Membrane</keyword>
<evidence type="ECO:0008006" key="4">
    <source>
        <dbReference type="Google" id="ProtNLM"/>
    </source>
</evidence>
<accession>A0A2C9KWZ9</accession>
<dbReference type="VEuPathDB" id="VectorBase:BGLB024524"/>
<dbReference type="OrthoDB" id="6246408at2759"/>
<evidence type="ECO:0000256" key="1">
    <source>
        <dbReference type="SAM" id="Phobius"/>
    </source>
</evidence>
<sequence length="226" mass="25254">MFQYNPQINEDEDERECEMELSRTELVFAQMTARGPRWPRAIGVVEIIVGFLLTILGTVEVFALPLIESKDGSNLILLDKGNCYGVGCIAGLAMLVTGSTAIRATLSKRDTTIFRFFNMTILSLIIYTGMTLFLIVAYAKGWTSPSNYEPGSKMGDVHMFVTIVTVIGLLFAMSGFVQYFDVICCGTVPLWTQWANCFCGCIYKRQGRLSIRDSLRAEFSFDNNPI</sequence>
<protein>
    <recommendedName>
        <fullName evidence="4">MARVEL domain-containing protein</fullName>
    </recommendedName>
</protein>
<evidence type="ECO:0000313" key="2">
    <source>
        <dbReference type="EnsemblMetazoa" id="BGLB024524-PB"/>
    </source>
</evidence>